<proteinExistence type="inferred from homology"/>
<dbReference type="GO" id="GO:0006367">
    <property type="term" value="P:transcription initiation at RNA polymerase II promoter"/>
    <property type="evidence" value="ECO:0000318"/>
    <property type="project" value="GO_Central"/>
</dbReference>
<dbReference type="PANTHER" id="PTHR12709:SF4">
    <property type="entry name" value="DNA-DIRECTED RNA POLYMERASE II SUBUNIT RPB7"/>
    <property type="match status" value="1"/>
</dbReference>
<reference evidence="6" key="3">
    <citation type="submission" date="2020-12" db="UniProtKB">
        <authorList>
            <consortium name="EnsemblPlants"/>
        </authorList>
    </citation>
    <scope>IDENTIFICATION</scope>
</reference>
<dbReference type="OMA" id="VERKMFI"/>
<dbReference type="SUPFAM" id="SSF88798">
    <property type="entry name" value="N-terminal, heterodimerisation domain of RBP7 (RpoE)"/>
    <property type="match status" value="1"/>
</dbReference>
<dbReference type="OrthoDB" id="1162399at2759"/>
<dbReference type="GO" id="GO:0003697">
    <property type="term" value="F:single-stranded DNA binding"/>
    <property type="evidence" value="ECO:0000318"/>
    <property type="project" value="GO_Central"/>
</dbReference>
<dbReference type="Gramene" id="Pp3c19_12780V3.1">
    <property type="protein sequence ID" value="Pp3c19_12780V3.1"/>
    <property type="gene ID" value="Pp3c19_12780"/>
</dbReference>
<evidence type="ECO:0000313" key="5">
    <source>
        <dbReference type="EMBL" id="PNR34234.1"/>
    </source>
</evidence>
<dbReference type="KEGG" id="ppp:112295820"/>
<dbReference type="AlphaFoldDB" id="A9RP65"/>
<dbReference type="GO" id="GO:0005665">
    <property type="term" value="C:RNA polymerase II, core complex"/>
    <property type="evidence" value="ECO:0000318"/>
    <property type="project" value="GO_Central"/>
</dbReference>
<dbReference type="GO" id="GO:0003727">
    <property type="term" value="F:single-stranded RNA binding"/>
    <property type="evidence" value="ECO:0000318"/>
    <property type="project" value="GO_Central"/>
</dbReference>
<evidence type="ECO:0000313" key="7">
    <source>
        <dbReference type="Proteomes" id="UP000006727"/>
    </source>
</evidence>
<evidence type="ECO:0008006" key="8">
    <source>
        <dbReference type="Google" id="ProtNLM"/>
    </source>
</evidence>
<dbReference type="SUPFAM" id="SSF50249">
    <property type="entry name" value="Nucleic acid-binding proteins"/>
    <property type="match status" value="1"/>
</dbReference>
<sequence>MFFEVELRRLVVVEPQELGDELHTRRAMIRRLLKDFDAERCSEEHGFHVTVTTLEDVSPGKIRSGTGSVIFWVTFKCIVFRPIRNEILEAEVTDVLERGFLAACGASRIFVPRKEMDGFEFRPGASLEYNEWHDSSGSVIKPKSMARLKVVGTRWEPKERTIMAAGTLNGDLLGRVFEEGDPTFDNGFAI</sequence>
<evidence type="ECO:0000313" key="6">
    <source>
        <dbReference type="EnsemblPlants" id="Pp3c19_12780V3.1"/>
    </source>
</evidence>
<dbReference type="PANTHER" id="PTHR12709">
    <property type="entry name" value="DNA-DIRECTED RNA POLYMERASE II, III"/>
    <property type="match status" value="1"/>
</dbReference>
<keyword evidence="4" id="KW-0804">Transcription</keyword>
<dbReference type="Proteomes" id="UP000006727">
    <property type="component" value="Chromosome 19"/>
</dbReference>
<keyword evidence="7" id="KW-1185">Reference proteome</keyword>
<dbReference type="FunFam" id="3.30.1490.120:FF:000001">
    <property type="entry name" value="DNA-directed RNA polymerase II subunit RPB7"/>
    <property type="match status" value="1"/>
</dbReference>
<name>A9RP65_PHYPA</name>
<dbReference type="GO" id="GO:0031369">
    <property type="term" value="F:translation initiation factor binding"/>
    <property type="evidence" value="ECO:0000318"/>
    <property type="project" value="GO_Central"/>
</dbReference>
<dbReference type="eggNOG" id="KOG3298">
    <property type="taxonomic scope" value="Eukaryota"/>
</dbReference>
<accession>A9RP65</accession>
<dbReference type="GO" id="GO:0060213">
    <property type="term" value="P:positive regulation of nuclear-transcribed mRNA poly(A) tail shortening"/>
    <property type="evidence" value="ECO:0000318"/>
    <property type="project" value="GO_Central"/>
</dbReference>
<dbReference type="EMBL" id="ABEU02000019">
    <property type="protein sequence ID" value="PNR34234.1"/>
    <property type="molecule type" value="Genomic_DNA"/>
</dbReference>
<dbReference type="GO" id="GO:0045948">
    <property type="term" value="P:positive regulation of translational initiation"/>
    <property type="evidence" value="ECO:0000318"/>
    <property type="project" value="GO_Central"/>
</dbReference>
<dbReference type="EnsemblPlants" id="Pp3c19_12781V3.2">
    <property type="protein sequence ID" value="Pp3c19_12781V3.2"/>
    <property type="gene ID" value="Pp3c19_12781"/>
</dbReference>
<dbReference type="InterPro" id="IPR036898">
    <property type="entry name" value="RNA_pol_Rpb7-like_N_sf"/>
</dbReference>
<dbReference type="GeneID" id="112295820"/>
<dbReference type="EnsemblPlants" id="Pp3c19_12781V3.1">
    <property type="protein sequence ID" value="Pp3c19_12781V3.1"/>
    <property type="gene ID" value="Pp3c19_12781"/>
</dbReference>
<evidence type="ECO:0000256" key="3">
    <source>
        <dbReference type="ARBA" id="ARBA00022478"/>
    </source>
</evidence>
<dbReference type="RefSeq" id="XP_024403568.1">
    <property type="nucleotide sequence ID" value="XM_024547800.2"/>
</dbReference>
<reference evidence="5 7" key="1">
    <citation type="journal article" date="2008" name="Science">
        <title>The Physcomitrella genome reveals evolutionary insights into the conquest of land by plants.</title>
        <authorList>
            <person name="Rensing S."/>
            <person name="Lang D."/>
            <person name="Zimmer A."/>
            <person name="Terry A."/>
            <person name="Salamov A."/>
            <person name="Shapiro H."/>
            <person name="Nishiyama T."/>
            <person name="Perroud P.-F."/>
            <person name="Lindquist E."/>
            <person name="Kamisugi Y."/>
            <person name="Tanahashi T."/>
            <person name="Sakakibara K."/>
            <person name="Fujita T."/>
            <person name="Oishi K."/>
            <person name="Shin-I T."/>
            <person name="Kuroki Y."/>
            <person name="Toyoda A."/>
            <person name="Suzuki Y."/>
            <person name="Hashimoto A."/>
            <person name="Yamaguchi K."/>
            <person name="Sugano A."/>
            <person name="Kohara Y."/>
            <person name="Fujiyama A."/>
            <person name="Anterola A."/>
            <person name="Aoki S."/>
            <person name="Ashton N."/>
            <person name="Barbazuk W.B."/>
            <person name="Barker E."/>
            <person name="Bennetzen J."/>
            <person name="Bezanilla M."/>
            <person name="Blankenship R."/>
            <person name="Cho S.H."/>
            <person name="Dutcher S."/>
            <person name="Estelle M."/>
            <person name="Fawcett J.A."/>
            <person name="Gundlach H."/>
            <person name="Hanada K."/>
            <person name="Heyl A."/>
            <person name="Hicks K.A."/>
            <person name="Hugh J."/>
            <person name="Lohr M."/>
            <person name="Mayer K."/>
            <person name="Melkozernov A."/>
            <person name="Murata T."/>
            <person name="Nelson D."/>
            <person name="Pils B."/>
            <person name="Prigge M."/>
            <person name="Reiss B."/>
            <person name="Renner T."/>
            <person name="Rombauts S."/>
            <person name="Rushton P."/>
            <person name="Sanderfoot A."/>
            <person name="Schween G."/>
            <person name="Shiu S.-H."/>
            <person name="Stueber K."/>
            <person name="Theodoulou F.L."/>
            <person name="Tu H."/>
            <person name="Van de Peer Y."/>
            <person name="Verrier P.J."/>
            <person name="Waters E."/>
            <person name="Wood A."/>
            <person name="Yang L."/>
            <person name="Cove D."/>
            <person name="Cuming A."/>
            <person name="Hasebe M."/>
            <person name="Lucas S."/>
            <person name="Mishler D.B."/>
            <person name="Reski R."/>
            <person name="Grigoriev I."/>
            <person name="Quatrano R.S."/>
            <person name="Boore J.L."/>
        </authorList>
    </citation>
    <scope>NUCLEOTIDE SEQUENCE [LARGE SCALE GENOMIC DNA]</scope>
    <source>
        <strain evidence="6 7">cv. Gransden 2004</strain>
    </source>
</reference>
<keyword evidence="3" id="KW-0240">DNA-directed RNA polymerase</keyword>
<dbReference type="Gramene" id="Pp3c19_12781V3.2">
    <property type="protein sequence ID" value="Pp3c19_12781V3.2"/>
    <property type="gene ID" value="Pp3c19_12781"/>
</dbReference>
<dbReference type="GO" id="GO:0000932">
    <property type="term" value="C:P-body"/>
    <property type="evidence" value="ECO:0000318"/>
    <property type="project" value="GO_Central"/>
</dbReference>
<dbReference type="Gramene" id="Pp3c19_12781V3.1">
    <property type="protein sequence ID" value="Pp3c19_12781V3.1"/>
    <property type="gene ID" value="Pp3c19_12781"/>
</dbReference>
<dbReference type="InterPro" id="IPR012340">
    <property type="entry name" value="NA-bd_OB-fold"/>
</dbReference>
<organism evidence="5">
    <name type="scientific">Physcomitrium patens</name>
    <name type="common">Spreading-leaved earth moss</name>
    <name type="synonym">Physcomitrella patens</name>
    <dbReference type="NCBI Taxonomy" id="3218"/>
    <lineage>
        <taxon>Eukaryota</taxon>
        <taxon>Viridiplantae</taxon>
        <taxon>Streptophyta</taxon>
        <taxon>Embryophyta</taxon>
        <taxon>Bryophyta</taxon>
        <taxon>Bryophytina</taxon>
        <taxon>Bryopsida</taxon>
        <taxon>Funariidae</taxon>
        <taxon>Funariales</taxon>
        <taxon>Funariaceae</taxon>
        <taxon>Physcomitrium</taxon>
    </lineage>
</organism>
<dbReference type="InterPro" id="IPR045113">
    <property type="entry name" value="Rpb7-like"/>
</dbReference>
<comment type="subcellular location">
    <subcellularLocation>
        <location evidence="1">Nucleus</location>
    </subcellularLocation>
</comment>
<dbReference type="EnsemblPlants" id="Pp3c19_12780V3.1">
    <property type="protein sequence ID" value="Pp3c19_12780V3.1"/>
    <property type="gene ID" value="Pp3c19_12780"/>
</dbReference>
<comment type="similarity">
    <text evidence="2">Belongs to the eukaryotic RPB7/RPC8 RNA polymerase subunit family.</text>
</comment>
<gene>
    <name evidence="6" type="primary">LOC112295820</name>
    <name evidence="5" type="ORF">PHYPA_024051</name>
</gene>
<dbReference type="Gene3D" id="2.40.50.140">
    <property type="entry name" value="Nucleic acid-binding proteins"/>
    <property type="match status" value="1"/>
</dbReference>
<dbReference type="Gene3D" id="3.30.1490.120">
    <property type="entry name" value="RNA polymerase Rpb7-like, N-terminal domain"/>
    <property type="match status" value="1"/>
</dbReference>
<reference evidence="5 7" key="2">
    <citation type="journal article" date="2018" name="Plant J.">
        <title>The Physcomitrella patens chromosome-scale assembly reveals moss genome structure and evolution.</title>
        <authorList>
            <person name="Lang D."/>
            <person name="Ullrich K.K."/>
            <person name="Murat F."/>
            <person name="Fuchs J."/>
            <person name="Jenkins J."/>
            <person name="Haas F.B."/>
            <person name="Piednoel M."/>
            <person name="Gundlach H."/>
            <person name="Van Bel M."/>
            <person name="Meyberg R."/>
            <person name="Vives C."/>
            <person name="Morata J."/>
            <person name="Symeonidi A."/>
            <person name="Hiss M."/>
            <person name="Muchero W."/>
            <person name="Kamisugi Y."/>
            <person name="Saleh O."/>
            <person name="Blanc G."/>
            <person name="Decker E.L."/>
            <person name="van Gessel N."/>
            <person name="Grimwood J."/>
            <person name="Hayes R.D."/>
            <person name="Graham S.W."/>
            <person name="Gunter L.E."/>
            <person name="McDaniel S.F."/>
            <person name="Hoernstein S.N.W."/>
            <person name="Larsson A."/>
            <person name="Li F.W."/>
            <person name="Perroud P.F."/>
            <person name="Phillips J."/>
            <person name="Ranjan P."/>
            <person name="Rokshar D.S."/>
            <person name="Rothfels C.J."/>
            <person name="Schneider L."/>
            <person name="Shu S."/>
            <person name="Stevenson D.W."/>
            <person name="Thummler F."/>
            <person name="Tillich M."/>
            <person name="Villarreal Aguilar J.C."/>
            <person name="Widiez T."/>
            <person name="Wong G.K."/>
            <person name="Wymore A."/>
            <person name="Zhang Y."/>
            <person name="Zimmer A.D."/>
            <person name="Quatrano R.S."/>
            <person name="Mayer K.F.X."/>
            <person name="Goodstein D."/>
            <person name="Casacuberta J.M."/>
            <person name="Vandepoele K."/>
            <person name="Reski R."/>
            <person name="Cuming A.C."/>
            <person name="Tuskan G.A."/>
            <person name="Maumus F."/>
            <person name="Salse J."/>
            <person name="Schmutz J."/>
            <person name="Rensing S.A."/>
        </authorList>
    </citation>
    <scope>NUCLEOTIDE SEQUENCE [LARGE SCALE GENOMIC DNA]</scope>
    <source>
        <strain evidence="6 7">cv. Gransden 2004</strain>
    </source>
</reference>
<dbReference type="GO" id="GO:0000956">
    <property type="term" value="P:nuclear-transcribed mRNA catabolic process"/>
    <property type="evidence" value="ECO:0000318"/>
    <property type="project" value="GO_Central"/>
</dbReference>
<dbReference type="STRING" id="3218.A9RP65"/>
<evidence type="ECO:0000256" key="4">
    <source>
        <dbReference type="ARBA" id="ARBA00023163"/>
    </source>
</evidence>
<protein>
    <recommendedName>
        <fullName evidence="8">RNA polymerase Rpb7-like N-terminal domain-containing protein</fullName>
    </recommendedName>
</protein>
<dbReference type="PaxDb" id="3218-PP1S20_386V6.2"/>
<evidence type="ECO:0000256" key="1">
    <source>
        <dbReference type="ARBA" id="ARBA00004123"/>
    </source>
</evidence>
<evidence type="ECO:0000256" key="2">
    <source>
        <dbReference type="ARBA" id="ARBA00009307"/>
    </source>
</evidence>
<dbReference type="HOGENOM" id="CLU_085878_2_0_1"/>